<name>A0ABV6LCB5_9SPHI</name>
<dbReference type="EC" id="2.1.1.-" evidence="2"/>
<feature type="domain" description="Methyltransferase type 11" evidence="1">
    <location>
        <begin position="90"/>
        <end position="182"/>
    </location>
</feature>
<organism evidence="2 3">
    <name type="scientific">Mucilaginibacter angelicae</name>
    <dbReference type="NCBI Taxonomy" id="869718"/>
    <lineage>
        <taxon>Bacteria</taxon>
        <taxon>Pseudomonadati</taxon>
        <taxon>Bacteroidota</taxon>
        <taxon>Sphingobacteriia</taxon>
        <taxon>Sphingobacteriales</taxon>
        <taxon>Sphingobacteriaceae</taxon>
        <taxon>Mucilaginibacter</taxon>
    </lineage>
</organism>
<accession>A0ABV6LCB5</accession>
<dbReference type="CDD" id="cd02440">
    <property type="entry name" value="AdoMet_MTases"/>
    <property type="match status" value="1"/>
</dbReference>
<dbReference type="InterPro" id="IPR029063">
    <property type="entry name" value="SAM-dependent_MTases_sf"/>
</dbReference>
<keyword evidence="2" id="KW-0808">Transferase</keyword>
<proteinExistence type="predicted"/>
<dbReference type="EMBL" id="JBHLTS010000071">
    <property type="protein sequence ID" value="MFC0517088.1"/>
    <property type="molecule type" value="Genomic_DNA"/>
</dbReference>
<dbReference type="InterPro" id="IPR050508">
    <property type="entry name" value="Methyltransf_Superfamily"/>
</dbReference>
<protein>
    <submittedName>
        <fullName evidence="2">Class I SAM-dependent methyltransferase</fullName>
        <ecNumber evidence="2">2.1.1.-</ecNumber>
    </submittedName>
</protein>
<dbReference type="Proteomes" id="UP001589828">
    <property type="component" value="Unassembled WGS sequence"/>
</dbReference>
<evidence type="ECO:0000259" key="1">
    <source>
        <dbReference type="Pfam" id="PF08241"/>
    </source>
</evidence>
<dbReference type="GO" id="GO:0032259">
    <property type="term" value="P:methylation"/>
    <property type="evidence" value="ECO:0007669"/>
    <property type="project" value="UniProtKB-KW"/>
</dbReference>
<dbReference type="GO" id="GO:0008168">
    <property type="term" value="F:methyltransferase activity"/>
    <property type="evidence" value="ECO:0007669"/>
    <property type="project" value="UniProtKB-KW"/>
</dbReference>
<evidence type="ECO:0000313" key="3">
    <source>
        <dbReference type="Proteomes" id="UP001589828"/>
    </source>
</evidence>
<dbReference type="Pfam" id="PF08241">
    <property type="entry name" value="Methyltransf_11"/>
    <property type="match status" value="1"/>
</dbReference>
<dbReference type="PANTHER" id="PTHR42912">
    <property type="entry name" value="METHYLTRANSFERASE"/>
    <property type="match status" value="1"/>
</dbReference>
<dbReference type="SUPFAM" id="SSF53335">
    <property type="entry name" value="S-adenosyl-L-methionine-dependent methyltransferases"/>
    <property type="match status" value="1"/>
</dbReference>
<keyword evidence="3" id="KW-1185">Reference proteome</keyword>
<sequence length="274" mass="30857">MTGNHYYLTAVFNDIRLLTKYAVIVIQTVKNYIKQRFFPPNILEKNSVEAYDIWAGNYDAQPGNLMLDLDEVLFPRLVSDTIITGKNVADIGCGTGRHWEKLFALGPGALTGFDTSGGMLARLQQKFPSANIYRIIDDLFSDMPPGSFDTIVSTLTVAHIKNIEAALLAWMRILKPNGDIIITDFHPHTLANGGKRTFKHGSSFIAVENYVHPVNTIKDLMLNNGFTLIAEEEIKIDESMKHYYADKNALHVYDKYKGFPIIYGLHLRRTDGTE</sequence>
<reference evidence="2 3" key="1">
    <citation type="submission" date="2024-09" db="EMBL/GenBank/DDBJ databases">
        <authorList>
            <person name="Sun Q."/>
            <person name="Mori K."/>
        </authorList>
    </citation>
    <scope>NUCLEOTIDE SEQUENCE [LARGE SCALE GENOMIC DNA]</scope>
    <source>
        <strain evidence="2 3">NCAIM B.02415</strain>
    </source>
</reference>
<comment type="caution">
    <text evidence="2">The sequence shown here is derived from an EMBL/GenBank/DDBJ whole genome shotgun (WGS) entry which is preliminary data.</text>
</comment>
<gene>
    <name evidence="2" type="ORF">ACFFGT_22960</name>
</gene>
<dbReference type="InterPro" id="IPR013216">
    <property type="entry name" value="Methyltransf_11"/>
</dbReference>
<keyword evidence="2" id="KW-0489">Methyltransferase</keyword>
<evidence type="ECO:0000313" key="2">
    <source>
        <dbReference type="EMBL" id="MFC0517088.1"/>
    </source>
</evidence>
<dbReference type="Gene3D" id="3.40.50.150">
    <property type="entry name" value="Vaccinia Virus protein VP39"/>
    <property type="match status" value="1"/>
</dbReference>
<dbReference type="RefSeq" id="WP_377024855.1">
    <property type="nucleotide sequence ID" value="NZ_JBHLTS010000071.1"/>
</dbReference>